<evidence type="ECO:0000256" key="2">
    <source>
        <dbReference type="ARBA" id="ARBA00022553"/>
    </source>
</evidence>
<dbReference type="GeneID" id="9681311"/>
<dbReference type="Gene3D" id="3.40.47.10">
    <property type="match status" value="1"/>
</dbReference>
<dbReference type="KEGG" id="mpp:MICPUCDRAFT_7760"/>
<evidence type="ECO:0000313" key="5">
    <source>
        <dbReference type="Proteomes" id="UP000001876"/>
    </source>
</evidence>
<dbReference type="Pfam" id="PF00109">
    <property type="entry name" value="ketoacyl-synt"/>
    <property type="match status" value="1"/>
</dbReference>
<dbReference type="RefSeq" id="XP_003055939.1">
    <property type="nucleotide sequence ID" value="XM_003055893.1"/>
</dbReference>
<sequence length="166" mass="18344">IDSLGAVELRQALAARFDMVLPPTLIFDYPSIGALAKFLYESKVPAESHGVQKIFPQRLEGHSTDIPMSESHAVEISCIACEYPRGITNLSDLVKAFLRGVEFQEIMSNERFDPETLGGGVRTATILDDIDAFDAEMFRIVDAEAVAMDPQQRKLLDISLRILTSS</sequence>
<feature type="non-terminal residue" evidence="4">
    <location>
        <position position="166"/>
    </location>
</feature>
<dbReference type="AlphaFoldDB" id="C1MK60"/>
<proteinExistence type="predicted"/>
<feature type="domain" description="Carrier" evidence="3">
    <location>
        <begin position="1"/>
        <end position="43"/>
    </location>
</feature>
<dbReference type="SUPFAM" id="SSF53901">
    <property type="entry name" value="Thiolase-like"/>
    <property type="match status" value="1"/>
</dbReference>
<evidence type="ECO:0000313" key="4">
    <source>
        <dbReference type="EMBL" id="EEH59315.1"/>
    </source>
</evidence>
<dbReference type="GO" id="GO:0004312">
    <property type="term" value="F:fatty acid synthase activity"/>
    <property type="evidence" value="ECO:0007669"/>
    <property type="project" value="TreeGrafter"/>
</dbReference>
<dbReference type="PROSITE" id="PS50075">
    <property type="entry name" value="CARRIER"/>
    <property type="match status" value="1"/>
</dbReference>
<dbReference type="Pfam" id="PF00550">
    <property type="entry name" value="PP-binding"/>
    <property type="match status" value="1"/>
</dbReference>
<dbReference type="InterPro" id="IPR050091">
    <property type="entry name" value="PKS_NRPS_Biosynth_Enz"/>
</dbReference>
<dbReference type="GO" id="GO:0005737">
    <property type="term" value="C:cytoplasm"/>
    <property type="evidence" value="ECO:0007669"/>
    <property type="project" value="TreeGrafter"/>
</dbReference>
<evidence type="ECO:0000256" key="1">
    <source>
        <dbReference type="ARBA" id="ARBA00022450"/>
    </source>
</evidence>
<dbReference type="Gene3D" id="1.10.1200.10">
    <property type="entry name" value="ACP-like"/>
    <property type="match status" value="1"/>
</dbReference>
<dbReference type="EMBL" id="GG663736">
    <property type="protein sequence ID" value="EEH59315.1"/>
    <property type="molecule type" value="Genomic_DNA"/>
</dbReference>
<keyword evidence="5" id="KW-1185">Reference proteome</keyword>
<dbReference type="PANTHER" id="PTHR43775">
    <property type="entry name" value="FATTY ACID SYNTHASE"/>
    <property type="match status" value="1"/>
</dbReference>
<evidence type="ECO:0000259" key="3">
    <source>
        <dbReference type="PROSITE" id="PS50075"/>
    </source>
</evidence>
<accession>C1MK60</accession>
<dbReference type="InterPro" id="IPR036736">
    <property type="entry name" value="ACP-like_sf"/>
</dbReference>
<dbReference type="SUPFAM" id="SSF47336">
    <property type="entry name" value="ACP-like"/>
    <property type="match status" value="1"/>
</dbReference>
<dbReference type="Proteomes" id="UP000001876">
    <property type="component" value="Unassembled WGS sequence"/>
</dbReference>
<organism evidence="5">
    <name type="scientific">Micromonas pusilla (strain CCMP1545)</name>
    <name type="common">Picoplanktonic green alga</name>
    <dbReference type="NCBI Taxonomy" id="564608"/>
    <lineage>
        <taxon>Eukaryota</taxon>
        <taxon>Viridiplantae</taxon>
        <taxon>Chlorophyta</taxon>
        <taxon>Mamiellophyceae</taxon>
        <taxon>Mamiellales</taxon>
        <taxon>Mamiellaceae</taxon>
        <taxon>Micromonas</taxon>
    </lineage>
</organism>
<reference evidence="4 5" key="1">
    <citation type="journal article" date="2009" name="Science">
        <title>Green evolution and dynamic adaptations revealed by genomes of the marine picoeukaryotes Micromonas.</title>
        <authorList>
            <person name="Worden A.Z."/>
            <person name="Lee J.H."/>
            <person name="Mock T."/>
            <person name="Rouze P."/>
            <person name="Simmons M.P."/>
            <person name="Aerts A.L."/>
            <person name="Allen A.E."/>
            <person name="Cuvelier M.L."/>
            <person name="Derelle E."/>
            <person name="Everett M.V."/>
            <person name="Foulon E."/>
            <person name="Grimwood J."/>
            <person name="Gundlach H."/>
            <person name="Henrissat B."/>
            <person name="Napoli C."/>
            <person name="McDonald S.M."/>
            <person name="Parker M.S."/>
            <person name="Rombauts S."/>
            <person name="Salamov A."/>
            <person name="Von Dassow P."/>
            <person name="Badger J.H."/>
            <person name="Coutinho P.M."/>
            <person name="Demir E."/>
            <person name="Dubchak I."/>
            <person name="Gentemann C."/>
            <person name="Eikrem W."/>
            <person name="Gready J.E."/>
            <person name="John U."/>
            <person name="Lanier W."/>
            <person name="Lindquist E.A."/>
            <person name="Lucas S."/>
            <person name="Mayer K.F."/>
            <person name="Moreau H."/>
            <person name="Not F."/>
            <person name="Otillar R."/>
            <person name="Panaud O."/>
            <person name="Pangilinan J."/>
            <person name="Paulsen I."/>
            <person name="Piegu B."/>
            <person name="Poliakov A."/>
            <person name="Robbens S."/>
            <person name="Schmutz J."/>
            <person name="Toulza E."/>
            <person name="Wyss T."/>
            <person name="Zelensky A."/>
            <person name="Zhou K."/>
            <person name="Armbrust E.V."/>
            <person name="Bhattacharya D."/>
            <person name="Goodenough U.W."/>
            <person name="Van de Peer Y."/>
            <person name="Grigoriev I.V."/>
        </authorList>
    </citation>
    <scope>NUCLEOTIDE SEQUENCE [LARGE SCALE GENOMIC DNA]</scope>
    <source>
        <strain evidence="4 5">CCMP1545</strain>
    </source>
</reference>
<gene>
    <name evidence="4" type="ORF">MICPUCDRAFT_7760</name>
</gene>
<dbReference type="InterPro" id="IPR016039">
    <property type="entry name" value="Thiolase-like"/>
</dbReference>
<dbReference type="PANTHER" id="PTHR43775:SF37">
    <property type="entry name" value="SI:DKEY-61P9.11"/>
    <property type="match status" value="1"/>
</dbReference>
<dbReference type="STRING" id="564608.C1MK60"/>
<dbReference type="GO" id="GO:0006633">
    <property type="term" value="P:fatty acid biosynthetic process"/>
    <property type="evidence" value="ECO:0007669"/>
    <property type="project" value="TreeGrafter"/>
</dbReference>
<dbReference type="InterPro" id="IPR014030">
    <property type="entry name" value="Ketoacyl_synth_N"/>
</dbReference>
<keyword evidence="1" id="KW-0596">Phosphopantetheine</keyword>
<dbReference type="OrthoDB" id="515324at2759"/>
<dbReference type="GO" id="GO:0005886">
    <property type="term" value="C:plasma membrane"/>
    <property type="evidence" value="ECO:0007669"/>
    <property type="project" value="TreeGrafter"/>
</dbReference>
<feature type="non-terminal residue" evidence="4">
    <location>
        <position position="1"/>
    </location>
</feature>
<dbReference type="InterPro" id="IPR009081">
    <property type="entry name" value="PP-bd_ACP"/>
</dbReference>
<name>C1MK60_MICPC</name>
<keyword evidence="2" id="KW-0597">Phosphoprotein</keyword>
<protein>
    <submittedName>
        <fullName evidence="4">Predicted protein</fullName>
    </submittedName>
</protein>